<dbReference type="OrthoDB" id="2019504at2759"/>
<dbReference type="FunCoup" id="A0A6P6EHR0">
    <property type="interactions" value="2457"/>
</dbReference>
<evidence type="ECO:0000256" key="4">
    <source>
        <dbReference type="SAM" id="MobiDB-lite"/>
    </source>
</evidence>
<dbReference type="Proteomes" id="UP000515203">
    <property type="component" value="Unplaced"/>
</dbReference>
<protein>
    <submittedName>
        <fullName evidence="6">Ribosomal RNA processing protein 1 homolog A isoform X1</fullName>
    </submittedName>
</protein>
<sequence length="446" mass="50347">MGPGVQLPPEIQLAQRLAGNEQVTRDRAVRKLRKYIVARSQRATGGFTHDELLKIWKGLFYCMWMQDKLLLQEELGKTIAQLIHAFQTTEAQHLFLQTFWQTMSREWAGIDRLRLDKFYLLMRMVLNESLKAVKMRGWGERDIEQLLQLLMTEILHEDSQAPNGVKSHFLEVFLEELTKVGAAELTADQNLRFVEPFCRIAAHTKDSLVLHNITRGIFETIVEQAPFAIEDLMKELNAQEGKDEVSDSDDEADGDEESPDGGRVHDLPPQKLPAGSPEQVADDEDSTGPVLQFDYEAVANRLFEAASQQNTPSQNRKRLYKVIRKLQDLAGGHFPEDEVPEKACSRLLAGRRVRKAKRRWLQRQAQSQRGEVEQEAAPSPDLSPGDEGKKSRKRPKRIGPGLHKGASGRKGPCQKRKQAGQACVAPAKAAGTQKLKRKKKRPLESG</sequence>
<dbReference type="GO" id="GO:0030688">
    <property type="term" value="C:preribosome, small subunit precursor"/>
    <property type="evidence" value="ECO:0007669"/>
    <property type="project" value="InterPro"/>
</dbReference>
<keyword evidence="5" id="KW-1185">Reference proteome</keyword>
<evidence type="ECO:0000256" key="1">
    <source>
        <dbReference type="ARBA" id="ARBA00004123"/>
    </source>
</evidence>
<dbReference type="AlphaFoldDB" id="A0A6P6EHR0"/>
<proteinExistence type="inferred from homology"/>
<dbReference type="PANTHER" id="PTHR13026">
    <property type="entry name" value="NNP-1 PROTEIN NOVEL NUCLEAR PROTEIN 1 NOP52"/>
    <property type="match status" value="1"/>
</dbReference>
<dbReference type="PANTHER" id="PTHR13026:SF1">
    <property type="entry name" value="RIBOSOMAL RNA PROCESSING PROTEIN 1 HOMOLOG A"/>
    <property type="match status" value="1"/>
</dbReference>
<dbReference type="Pfam" id="PF05997">
    <property type="entry name" value="Nop52"/>
    <property type="match status" value="1"/>
</dbReference>
<feature type="compositionally biased region" description="Basic residues" evidence="4">
    <location>
        <begin position="434"/>
        <end position="446"/>
    </location>
</feature>
<evidence type="ECO:0000256" key="2">
    <source>
        <dbReference type="ARBA" id="ARBA00006374"/>
    </source>
</evidence>
<organism evidence="5 6">
    <name type="scientific">Octodon degus</name>
    <name type="common">Degu</name>
    <name type="synonym">Sciurus degus</name>
    <dbReference type="NCBI Taxonomy" id="10160"/>
    <lineage>
        <taxon>Eukaryota</taxon>
        <taxon>Metazoa</taxon>
        <taxon>Chordata</taxon>
        <taxon>Craniata</taxon>
        <taxon>Vertebrata</taxon>
        <taxon>Euteleostomi</taxon>
        <taxon>Mammalia</taxon>
        <taxon>Eutheria</taxon>
        <taxon>Euarchontoglires</taxon>
        <taxon>Glires</taxon>
        <taxon>Rodentia</taxon>
        <taxon>Hystricomorpha</taxon>
        <taxon>Octodontidae</taxon>
        <taxon>Octodon</taxon>
    </lineage>
</organism>
<dbReference type="CTD" id="8568"/>
<dbReference type="InParanoid" id="A0A6P6EHR0"/>
<dbReference type="InterPro" id="IPR010301">
    <property type="entry name" value="RRP1"/>
</dbReference>
<reference evidence="6" key="1">
    <citation type="submission" date="2025-08" db="UniProtKB">
        <authorList>
            <consortium name="RefSeq"/>
        </authorList>
    </citation>
    <scope>IDENTIFICATION</scope>
</reference>
<comment type="subcellular location">
    <subcellularLocation>
        <location evidence="1">Nucleus</location>
    </subcellularLocation>
</comment>
<feature type="region of interest" description="Disordered" evidence="4">
    <location>
        <begin position="239"/>
        <end position="286"/>
    </location>
</feature>
<dbReference type="RefSeq" id="XP_023571859.1">
    <property type="nucleotide sequence ID" value="XM_023716091.1"/>
</dbReference>
<gene>
    <name evidence="6" type="primary">Rrp1</name>
</gene>
<name>A0A6P6EHR0_OCTDE</name>
<dbReference type="GeneID" id="101570132"/>
<dbReference type="GO" id="GO:0006364">
    <property type="term" value="P:rRNA processing"/>
    <property type="evidence" value="ECO:0007669"/>
    <property type="project" value="InterPro"/>
</dbReference>
<dbReference type="GO" id="GO:0005634">
    <property type="term" value="C:nucleus"/>
    <property type="evidence" value="ECO:0007669"/>
    <property type="project" value="UniProtKB-SubCell"/>
</dbReference>
<evidence type="ECO:0000256" key="3">
    <source>
        <dbReference type="ARBA" id="ARBA00023242"/>
    </source>
</evidence>
<feature type="compositionally biased region" description="Acidic residues" evidence="4">
    <location>
        <begin position="246"/>
        <end position="259"/>
    </location>
</feature>
<keyword evidence="3" id="KW-0539">Nucleus</keyword>
<comment type="similarity">
    <text evidence="2">Belongs to the RRP1 family.</text>
</comment>
<evidence type="ECO:0000313" key="5">
    <source>
        <dbReference type="Proteomes" id="UP000515203"/>
    </source>
</evidence>
<accession>A0A6P6EHR0</accession>
<evidence type="ECO:0000313" key="6">
    <source>
        <dbReference type="RefSeq" id="XP_023571859.1"/>
    </source>
</evidence>
<feature type="region of interest" description="Disordered" evidence="4">
    <location>
        <begin position="357"/>
        <end position="446"/>
    </location>
</feature>